<evidence type="ECO:0000256" key="1">
    <source>
        <dbReference type="ARBA" id="ARBA00022517"/>
    </source>
</evidence>
<dbReference type="NCBIfam" id="TIGR00082">
    <property type="entry name" value="rbfA"/>
    <property type="match status" value="1"/>
</dbReference>
<dbReference type="SUPFAM" id="SSF89919">
    <property type="entry name" value="Ribosome-binding factor A, RbfA"/>
    <property type="match status" value="1"/>
</dbReference>
<comment type="function">
    <text evidence="2">One of several proteins that assist in the late maturation steps of the functional core of the 30S ribosomal subunit. Associates with free 30S ribosomal subunits (but not with 30S subunits that are part of 70S ribosomes or polysomes). Required for efficient processing of 16S rRNA. May interact with the 5'-terminal helix region of 16S rRNA.</text>
</comment>
<evidence type="ECO:0000256" key="2">
    <source>
        <dbReference type="HAMAP-Rule" id="MF_00003"/>
    </source>
</evidence>
<comment type="subcellular location">
    <subcellularLocation>
        <location evidence="2">Cytoplasm</location>
    </subcellularLocation>
</comment>
<dbReference type="HAMAP" id="MF_00003">
    <property type="entry name" value="RbfA"/>
    <property type="match status" value="1"/>
</dbReference>
<feature type="region of interest" description="Disordered" evidence="3">
    <location>
        <begin position="130"/>
        <end position="162"/>
    </location>
</feature>
<keyword evidence="5" id="KW-1185">Reference proteome</keyword>
<dbReference type="GO" id="GO:0030490">
    <property type="term" value="P:maturation of SSU-rRNA"/>
    <property type="evidence" value="ECO:0007669"/>
    <property type="project" value="UniProtKB-UniRule"/>
</dbReference>
<dbReference type="InterPro" id="IPR015946">
    <property type="entry name" value="KH_dom-like_a/b"/>
</dbReference>
<comment type="similarity">
    <text evidence="2">Belongs to the RbfA family.</text>
</comment>
<reference evidence="4" key="1">
    <citation type="submission" date="2021-01" db="EMBL/GenBank/DDBJ databases">
        <title>Whole genome shotgun sequence of Catellatospora methionotrophica NBRC 14553.</title>
        <authorList>
            <person name="Komaki H."/>
            <person name="Tamura T."/>
        </authorList>
    </citation>
    <scope>NUCLEOTIDE SEQUENCE</scope>
    <source>
        <strain evidence="4">NBRC 14553</strain>
    </source>
</reference>
<dbReference type="AlphaFoldDB" id="A0A8J3LEQ1"/>
<accession>A0A8J3LEQ1</accession>
<dbReference type="GO" id="GO:0005829">
    <property type="term" value="C:cytosol"/>
    <property type="evidence" value="ECO:0007669"/>
    <property type="project" value="TreeGrafter"/>
</dbReference>
<organism evidence="4 5">
    <name type="scientific">Catellatospora methionotrophica</name>
    <dbReference type="NCBI Taxonomy" id="121620"/>
    <lineage>
        <taxon>Bacteria</taxon>
        <taxon>Bacillati</taxon>
        <taxon>Actinomycetota</taxon>
        <taxon>Actinomycetes</taxon>
        <taxon>Micromonosporales</taxon>
        <taxon>Micromonosporaceae</taxon>
        <taxon>Catellatospora</taxon>
    </lineage>
</organism>
<gene>
    <name evidence="2 4" type="primary">rbfA</name>
    <name evidence="4" type="ORF">Cme02nite_62640</name>
</gene>
<feature type="compositionally biased region" description="Acidic residues" evidence="3">
    <location>
        <begin position="138"/>
        <end position="153"/>
    </location>
</feature>
<evidence type="ECO:0000313" key="5">
    <source>
        <dbReference type="Proteomes" id="UP000660339"/>
    </source>
</evidence>
<name>A0A8J3LEQ1_9ACTN</name>
<proteinExistence type="inferred from homology"/>
<dbReference type="InterPro" id="IPR020053">
    <property type="entry name" value="Ribosome-bd_factorA_CS"/>
</dbReference>
<comment type="subunit">
    <text evidence="2">Monomer. Binds 30S ribosomal subunits, but not 50S ribosomal subunits or 70S ribosomes.</text>
</comment>
<dbReference type="Proteomes" id="UP000660339">
    <property type="component" value="Unassembled WGS sequence"/>
</dbReference>
<keyword evidence="1 2" id="KW-0690">Ribosome biogenesis</keyword>
<evidence type="ECO:0000256" key="3">
    <source>
        <dbReference type="SAM" id="MobiDB-lite"/>
    </source>
</evidence>
<dbReference type="InterPro" id="IPR023799">
    <property type="entry name" value="RbfA_dom_sf"/>
</dbReference>
<dbReference type="PANTHER" id="PTHR33515:SF1">
    <property type="entry name" value="RIBOSOME-BINDING FACTOR A, CHLOROPLASTIC-RELATED"/>
    <property type="match status" value="1"/>
</dbReference>
<dbReference type="InterPro" id="IPR000238">
    <property type="entry name" value="RbfA"/>
</dbReference>
<evidence type="ECO:0000313" key="4">
    <source>
        <dbReference type="EMBL" id="GIG17932.1"/>
    </source>
</evidence>
<dbReference type="Gene3D" id="3.30.300.20">
    <property type="match status" value="1"/>
</dbReference>
<dbReference type="GO" id="GO:0043024">
    <property type="term" value="F:ribosomal small subunit binding"/>
    <property type="evidence" value="ECO:0007669"/>
    <property type="project" value="TreeGrafter"/>
</dbReference>
<dbReference type="RefSeq" id="WP_166386902.1">
    <property type="nucleotide sequence ID" value="NZ_BAAATT010000009.1"/>
</dbReference>
<sequence>MADPAKVRKHAERVRELVASVIRTQIKDPRLGMITITDARITADLREATVFYTVLGDAEEQAGTAAALESAKGMLRGVVGRALGLRHSPSLAFVSDDVQEHVKHIDDLLAEAKQRDEVVQQLAAGAAYAGEAQPYKVDEDDDEGASDDDDEDEPALRAAVQR</sequence>
<dbReference type="PROSITE" id="PS01319">
    <property type="entry name" value="RBFA"/>
    <property type="match status" value="1"/>
</dbReference>
<dbReference type="PANTHER" id="PTHR33515">
    <property type="entry name" value="RIBOSOME-BINDING FACTOR A, CHLOROPLASTIC-RELATED"/>
    <property type="match status" value="1"/>
</dbReference>
<comment type="caution">
    <text evidence="4">The sequence shown here is derived from an EMBL/GenBank/DDBJ whole genome shotgun (WGS) entry which is preliminary data.</text>
</comment>
<dbReference type="Pfam" id="PF02033">
    <property type="entry name" value="RBFA"/>
    <property type="match status" value="1"/>
</dbReference>
<dbReference type="EMBL" id="BONJ01000036">
    <property type="protein sequence ID" value="GIG17932.1"/>
    <property type="molecule type" value="Genomic_DNA"/>
</dbReference>
<keyword evidence="2" id="KW-0963">Cytoplasm</keyword>
<protein>
    <recommendedName>
        <fullName evidence="2">Ribosome-binding factor A</fullName>
    </recommendedName>
</protein>